<evidence type="ECO:0000256" key="2">
    <source>
        <dbReference type="SAM" id="MobiDB-lite"/>
    </source>
</evidence>
<feature type="region of interest" description="Disordered" evidence="2">
    <location>
        <begin position="1059"/>
        <end position="1108"/>
    </location>
</feature>
<dbReference type="Proteomes" id="UP001281761">
    <property type="component" value="Unassembled WGS sequence"/>
</dbReference>
<evidence type="ECO:0000313" key="4">
    <source>
        <dbReference type="Proteomes" id="UP001281761"/>
    </source>
</evidence>
<dbReference type="Gene3D" id="1.25.10.10">
    <property type="entry name" value="Leucine-rich Repeat Variant"/>
    <property type="match status" value="1"/>
</dbReference>
<accession>A0ABQ9XXA9</accession>
<name>A0ABQ9XXA9_9EUKA</name>
<feature type="compositionally biased region" description="Polar residues" evidence="2">
    <location>
        <begin position="959"/>
        <end position="1010"/>
    </location>
</feature>
<feature type="compositionally biased region" description="Polar residues" evidence="2">
    <location>
        <begin position="1094"/>
        <end position="1106"/>
    </location>
</feature>
<dbReference type="EMBL" id="JARBJD010000059">
    <property type="protein sequence ID" value="KAK2956132.1"/>
    <property type="molecule type" value="Genomic_DNA"/>
</dbReference>
<dbReference type="InterPro" id="IPR011989">
    <property type="entry name" value="ARM-like"/>
</dbReference>
<feature type="coiled-coil region" evidence="1">
    <location>
        <begin position="145"/>
        <end position="179"/>
    </location>
</feature>
<gene>
    <name evidence="3" type="ORF">BLNAU_8912</name>
</gene>
<feature type="region of interest" description="Disordered" evidence="2">
    <location>
        <begin position="922"/>
        <end position="1015"/>
    </location>
</feature>
<proteinExistence type="predicted"/>
<keyword evidence="4" id="KW-1185">Reference proteome</keyword>
<comment type="caution">
    <text evidence="3">The sequence shown here is derived from an EMBL/GenBank/DDBJ whole genome shotgun (WGS) entry which is preliminary data.</text>
</comment>
<feature type="region of interest" description="Disordered" evidence="2">
    <location>
        <begin position="509"/>
        <end position="564"/>
    </location>
</feature>
<keyword evidence="1" id="KW-0175">Coiled coil</keyword>
<dbReference type="SUPFAM" id="SSF48371">
    <property type="entry name" value="ARM repeat"/>
    <property type="match status" value="1"/>
</dbReference>
<protein>
    <submittedName>
        <fullName evidence="3">Uncharacterized protein</fullName>
    </submittedName>
</protein>
<evidence type="ECO:0000256" key="1">
    <source>
        <dbReference type="SAM" id="Coils"/>
    </source>
</evidence>
<organism evidence="3 4">
    <name type="scientific">Blattamonas nauphoetae</name>
    <dbReference type="NCBI Taxonomy" id="2049346"/>
    <lineage>
        <taxon>Eukaryota</taxon>
        <taxon>Metamonada</taxon>
        <taxon>Preaxostyla</taxon>
        <taxon>Oxymonadida</taxon>
        <taxon>Blattamonas</taxon>
    </lineage>
</organism>
<feature type="coiled-coil region" evidence="1">
    <location>
        <begin position="1125"/>
        <end position="1154"/>
    </location>
</feature>
<reference evidence="3 4" key="1">
    <citation type="journal article" date="2022" name="bioRxiv">
        <title>Genomics of Preaxostyla Flagellates Illuminates Evolutionary Transitions and the Path Towards Mitochondrial Loss.</title>
        <authorList>
            <person name="Novak L.V.F."/>
            <person name="Treitli S.C."/>
            <person name="Pyrih J."/>
            <person name="Halakuc P."/>
            <person name="Pipaliya S.V."/>
            <person name="Vacek V."/>
            <person name="Brzon O."/>
            <person name="Soukal P."/>
            <person name="Eme L."/>
            <person name="Dacks J.B."/>
            <person name="Karnkowska A."/>
            <person name="Elias M."/>
            <person name="Hampl V."/>
        </authorList>
    </citation>
    <scope>NUCLEOTIDE SEQUENCE [LARGE SCALE GENOMIC DNA]</scope>
    <source>
        <strain evidence="3">NAU3</strain>
        <tissue evidence="3">Gut</tissue>
    </source>
</reference>
<feature type="compositionally biased region" description="Polar residues" evidence="2">
    <location>
        <begin position="530"/>
        <end position="539"/>
    </location>
</feature>
<dbReference type="InterPro" id="IPR016024">
    <property type="entry name" value="ARM-type_fold"/>
</dbReference>
<evidence type="ECO:0000313" key="3">
    <source>
        <dbReference type="EMBL" id="KAK2956132.1"/>
    </source>
</evidence>
<feature type="compositionally biased region" description="Low complexity" evidence="2">
    <location>
        <begin position="1072"/>
        <end position="1086"/>
    </location>
</feature>
<sequence>MEHPDPYLRFHFLNGIILFLKNSPKRRQLFLNPQYYMKFFTFLSSDLNNTIATKDACEQIVFILTKDFLRPNYYYVLINFIHKRQAYHHKFIIKKQKELQQLFEPRIVNSNIIPRRFPIYESDQTDIVSETDFSESTWSFMSNGSDVLEEELKKEETEREKIENEIATSQQALKKYQTILCQYELSACREVPKLIKGLQSHDKQTAFHSLKRLRLHSFPDTLYVDAVTNTTGTQYLNIFQLFSRFIRANKRSLHLIQEVCLTCAFLLREGSQQTITAFTESTLLNFLTDCVYNKEVTTPIQDQHREKSRERGITLSEIPRIVKSERKTKHEDEPSFPKQQEEIELLHKRRVLSVEILLSFVNISLSVIQSIMIGNIIPSLLRSIDVAFERKSENTVWSVHPRPYAAEGSQLYLTPDEREQFVILLERVLVVGKLFSPPYEFDRVKSQFVNYDGTGVLMDLIENSDRLEEKERACEILAMIHNEDKFGIYTQKIGPILLTMVVDEWRKANVPEEPSPPKNKKRKLKDNKETGNTTSSTNPDHAPIPFSNHRKGKHKSNTSVEPTKPAGSFWELIVKKSSRATKNTRSTGKTTQSIRKTLDRIMRGLWGMMNIANCSYYVEYDWTIDLLPSLISILSLPSTHLIRSALIVLSLLVKLPVTRSSDFLQVPSAIETLITCLYSKVADVAHLTLGVIRNLLQSLNGVMCGQALVSAGVVPRLIQLLTGTVSFPVIETFIEKVRRSSRMASILDPEWGSEDKDFDDSDPFLSTVLFVPPSTTPQATRVILPPFSRCVVLETLTYPGCTFLQNDPHTVDIVKLDTDGISMYIAQDAARVVELFLLCGKDANDKMLAQNVVGVLVQLAQSRVLSEHGQTVTTGFLETGEKLSEWNQKQQTDQTLLQYEDRLKTNNGDNWRQYWNMQTQRQAQFITKEEQKEMRRDERRRREAKRELKMIEKRRKARQSGNEDVNQDSAPDDSATITNSQTNNGYSSDLGQDSLLYSPTQNEEAETSLQIDFDDTDTFNDTATMTSGMTFISQTDVSEYSFVPLGLSNKHYYTDTPSIMSSPPTPIPSSPWPTKRLSVPSSVHSSNRSEKSQSHSNLLTPQSQPLHLNVKMAPPLSSSEVLSRSERDKIRRKQLEEERRQQEINERLAEFDEEDFVMVSPDLVSNPEEYGFTDSIPPTFVQSFFSEYFHPNELHDGQKYPIVSSNPPLIPIEPKSHLPTRVFNPNERKPPTAPDPVIQWIGLTGGSSPLTSSAPTRNTLFAQQYAENRINNINRYQPSGDTFSTFSRATVTQTRSDDSLFYVESVCDAARLLGLSTIRSILFVAENRTYQDPFYRKYRESFLEAGGFDVVSLCICHRNEKIRELAERIYVLFEFDYSVE</sequence>
<feature type="compositionally biased region" description="Basic and acidic residues" evidence="2">
    <location>
        <begin position="927"/>
        <end position="951"/>
    </location>
</feature>